<organism evidence="2 3">
    <name type="scientific">Methylomicrobium album BG8</name>
    <dbReference type="NCBI Taxonomy" id="686340"/>
    <lineage>
        <taxon>Bacteria</taxon>
        <taxon>Pseudomonadati</taxon>
        <taxon>Pseudomonadota</taxon>
        <taxon>Gammaproteobacteria</taxon>
        <taxon>Methylococcales</taxon>
        <taxon>Methylococcaceae</taxon>
        <taxon>Methylomicrobium</taxon>
    </lineage>
</organism>
<dbReference type="AlphaFoldDB" id="H8GGI6"/>
<evidence type="ECO:0008006" key="4">
    <source>
        <dbReference type="Google" id="ProtNLM"/>
    </source>
</evidence>
<dbReference type="EMBL" id="CM001475">
    <property type="protein sequence ID" value="EIC28782.1"/>
    <property type="molecule type" value="Genomic_DNA"/>
</dbReference>
<evidence type="ECO:0000256" key="1">
    <source>
        <dbReference type="SAM" id="SignalP"/>
    </source>
</evidence>
<keyword evidence="1" id="KW-0732">Signal</keyword>
<keyword evidence="3" id="KW-1185">Reference proteome</keyword>
<dbReference type="InterPro" id="IPR036909">
    <property type="entry name" value="Cyt_c-like_dom_sf"/>
</dbReference>
<protein>
    <recommendedName>
        <fullName evidence="4">Cytochrome c domain-containing protein</fullName>
    </recommendedName>
</protein>
<dbReference type="Proteomes" id="UP000005090">
    <property type="component" value="Chromosome"/>
</dbReference>
<proteinExistence type="predicted"/>
<sequence>MKLKKSALALMLTGTGFLGLAGYSSAGSAALFSSNVCKNQQGEIIDEAMCAGRDAASLKGADEDYFKDMDYGITKDPATLAKTLAPFVPGITPEQAVKSVATGRNNWIVWTAGNDRLWDTISYRSVGNLDFLKTLSNHPGLKFSRSNRWNYLGLVNEPCFEKGTGPRKDRYGLWLDVRSTDCPADPFENEEKYPGVKYGARGKNIPAGSYYGYATGIVGLRLFPNPDFDEKAEKAWDPERYYTDPSYYNNKNLVRPYRVGMSCGFCHVGPNPTNPPADPEHPKWENLNSNPGAQYFWIDRIFSWEADPSAFPFQLFATSRPGALDTSLISSDYINNPRTMNAVYNLVPRLLNAKNFGEEKLGGGSLNNRQFNDYVKSGPLTEFYKAPDTVFTPRVLKDGADSVGALGALNRVFINIGLFSEDWLTHFNPLVGGKPITPIPIIKSRKNSVYWQANEAQTPDLALFFVAGTRPDLLKNAPGGDQKITQDAAVLTRGKEVFGERCARCHSSKLPDKAYEFFKGGAVGKDYLKHWGNYWRWTQTDEFKKAIDVIVKKDDFLQDNFLSTDLRVPVTLLETNACSPLATNAIEGNIWNDFSSQSYKNLPSVGKITVHHPMTGKPWEFTAPGGGVGFTRPASLVSVWSTAPFFVNNSLGKFDPSPSVEARMGSFENSITQLLWPEKREGNIQYQTANGKMLPGWIDRTFATSYLRVPAGFLPDWLNKLAGKIDGGKFAGEQGLELGPIPKGTPVNLLTNIDLDRREGFIDRVKHKAELLGLLLKIKHDLKEIPKDATDEQAAAQFKNLVDPLVKASKCPDYIVNRGHYFGTDYFKEANLEPGLSDADKKALIEFLKTF</sequence>
<dbReference type="GO" id="GO:0009055">
    <property type="term" value="F:electron transfer activity"/>
    <property type="evidence" value="ECO:0007669"/>
    <property type="project" value="InterPro"/>
</dbReference>
<feature type="chain" id="PRO_5003612169" description="Cytochrome c domain-containing protein" evidence="1">
    <location>
        <begin position="27"/>
        <end position="851"/>
    </location>
</feature>
<name>H8GGI6_METAL</name>
<dbReference type="HOGENOM" id="CLU_346441_0_0_6"/>
<dbReference type="eggNOG" id="COG2010">
    <property type="taxonomic scope" value="Bacteria"/>
</dbReference>
<evidence type="ECO:0000313" key="3">
    <source>
        <dbReference type="Proteomes" id="UP000005090"/>
    </source>
</evidence>
<evidence type="ECO:0000313" key="2">
    <source>
        <dbReference type="EMBL" id="EIC28782.1"/>
    </source>
</evidence>
<dbReference type="GO" id="GO:0020037">
    <property type="term" value="F:heme binding"/>
    <property type="evidence" value="ECO:0007669"/>
    <property type="project" value="InterPro"/>
</dbReference>
<gene>
    <name evidence="2" type="ORF">Metal_0963</name>
</gene>
<dbReference type="SUPFAM" id="SSF46626">
    <property type="entry name" value="Cytochrome c"/>
    <property type="match status" value="1"/>
</dbReference>
<accession>H8GGI6</accession>
<reference evidence="2 3" key="1">
    <citation type="journal article" date="2013" name="Genome Announc.">
        <title>Genome Sequence of the Obligate Gammaproteobacterial Methanotroph Methylomicrobium album Strain BG8.</title>
        <authorList>
            <person name="Kits K.D."/>
            <person name="Kalyuzhnaya M.G."/>
            <person name="Klotz M.G."/>
            <person name="Jetten M.S."/>
            <person name="Op den Camp H.J."/>
            <person name="Vuilleumier S."/>
            <person name="Bringel F."/>
            <person name="Dispirito A.A."/>
            <person name="Murrell J.C."/>
            <person name="Bruce D."/>
            <person name="Cheng J.F."/>
            <person name="Copeland A."/>
            <person name="Goodwin L."/>
            <person name="Hauser L."/>
            <person name="Lajus A."/>
            <person name="Land M.L."/>
            <person name="Lapidus A."/>
            <person name="Lucas S."/>
            <person name="Medigue C."/>
            <person name="Pitluck S."/>
            <person name="Woyke T."/>
            <person name="Zeytun A."/>
            <person name="Stein L.Y."/>
        </authorList>
    </citation>
    <scope>NUCLEOTIDE SEQUENCE [LARGE SCALE GENOMIC DNA]</scope>
    <source>
        <strain evidence="2 3">BG8</strain>
    </source>
</reference>
<feature type="signal peptide" evidence="1">
    <location>
        <begin position="1"/>
        <end position="26"/>
    </location>
</feature>
<dbReference type="STRING" id="686340.Metal_0963"/>
<dbReference type="RefSeq" id="WP_005370102.1">
    <property type="nucleotide sequence ID" value="NZ_CM001475.1"/>
</dbReference>